<reference evidence="3 4" key="1">
    <citation type="submission" date="2017-11" db="EMBL/GenBank/DDBJ databases">
        <title>Genomic Encyclopedia of Archaeal and Bacterial Type Strains, Phase II (KMG-II): From Individual Species to Whole Genera.</title>
        <authorList>
            <person name="Goeker M."/>
        </authorList>
    </citation>
    <scope>NUCLEOTIDE SEQUENCE [LARGE SCALE GENOMIC DNA]</scope>
    <source>
        <strain evidence="3 4">DSM 27763</strain>
    </source>
</reference>
<protein>
    <submittedName>
        <fullName evidence="3">Uncharacterized protein YndB with AHSA1/START domain</fullName>
    </submittedName>
</protein>
<evidence type="ECO:0000256" key="1">
    <source>
        <dbReference type="ARBA" id="ARBA00006817"/>
    </source>
</evidence>
<sequence length="165" mass="18095">MPTETETPQIAISRVVDAPRELAYRAFTEPAHFAAWWGPTGSSLPHEEIAFDVRPGGRLRWVEVSADDPTVRVRVAVDLTEVVDGEVVDGRYHLSGRLPGGIDAFETRIRVEFFDEPDGRTRLEIRQWVPADVSSGAEAGWREALTTLDATLAGTRTPPSGVEAS</sequence>
<dbReference type="AlphaFoldDB" id="A0A0B2BA24"/>
<dbReference type="CDD" id="cd07814">
    <property type="entry name" value="SRPBCC_CalC_Aha1-like"/>
    <property type="match status" value="1"/>
</dbReference>
<keyword evidence="4" id="KW-1185">Reference proteome</keyword>
<proteinExistence type="inferred from homology"/>
<dbReference type="SUPFAM" id="SSF55961">
    <property type="entry name" value="Bet v1-like"/>
    <property type="match status" value="1"/>
</dbReference>
<evidence type="ECO:0000313" key="4">
    <source>
        <dbReference type="Proteomes" id="UP000230842"/>
    </source>
</evidence>
<dbReference type="Proteomes" id="UP000230842">
    <property type="component" value="Unassembled WGS sequence"/>
</dbReference>
<dbReference type="OrthoDB" id="3365660at2"/>
<comment type="similarity">
    <text evidence="1">Belongs to the AHA1 family.</text>
</comment>
<gene>
    <name evidence="3" type="ORF">CLV56_3488</name>
</gene>
<dbReference type="Pfam" id="PF08327">
    <property type="entry name" value="AHSA1"/>
    <property type="match status" value="1"/>
</dbReference>
<dbReference type="RefSeq" id="WP_039360447.1">
    <property type="nucleotide sequence ID" value="NZ_PGEZ01000002.1"/>
</dbReference>
<dbReference type="InterPro" id="IPR023393">
    <property type="entry name" value="START-like_dom_sf"/>
</dbReference>
<name>A0A0B2BA24_9ACTN</name>
<organism evidence="3 4">
    <name type="scientific">Mumia flava</name>
    <dbReference type="NCBI Taxonomy" id="1348852"/>
    <lineage>
        <taxon>Bacteria</taxon>
        <taxon>Bacillati</taxon>
        <taxon>Actinomycetota</taxon>
        <taxon>Actinomycetes</taxon>
        <taxon>Propionibacteriales</taxon>
        <taxon>Nocardioidaceae</taxon>
        <taxon>Mumia</taxon>
    </lineage>
</organism>
<feature type="domain" description="Activator of Hsp90 ATPase homologue 1/2-like C-terminal" evidence="2">
    <location>
        <begin position="17"/>
        <end position="152"/>
    </location>
</feature>
<dbReference type="EMBL" id="PGEZ01000002">
    <property type="protein sequence ID" value="PJJ53986.1"/>
    <property type="molecule type" value="Genomic_DNA"/>
</dbReference>
<evidence type="ECO:0000259" key="2">
    <source>
        <dbReference type="Pfam" id="PF08327"/>
    </source>
</evidence>
<dbReference type="Gene3D" id="3.30.530.20">
    <property type="match status" value="1"/>
</dbReference>
<evidence type="ECO:0000313" key="3">
    <source>
        <dbReference type="EMBL" id="PJJ53986.1"/>
    </source>
</evidence>
<accession>A0A0B2BA24</accession>
<comment type="caution">
    <text evidence="3">The sequence shown here is derived from an EMBL/GenBank/DDBJ whole genome shotgun (WGS) entry which is preliminary data.</text>
</comment>
<dbReference type="InterPro" id="IPR013538">
    <property type="entry name" value="ASHA1/2-like_C"/>
</dbReference>